<dbReference type="RefSeq" id="WP_344649474.1">
    <property type="nucleotide sequence ID" value="NZ_BAAAGX010000011.1"/>
</dbReference>
<proteinExistence type="predicted"/>
<dbReference type="EMBL" id="BAAAGX010000011">
    <property type="protein sequence ID" value="GAA0242917.1"/>
    <property type="molecule type" value="Genomic_DNA"/>
</dbReference>
<accession>A0ABN0U996</accession>
<dbReference type="PANTHER" id="PTHR36151:SF3">
    <property type="entry name" value="ER-BOUND OXYGENASE MPAB_MPAB'_RUBBER OXYGENASE CATALYTIC DOMAIN-CONTAINING PROTEIN"/>
    <property type="match status" value="1"/>
</dbReference>
<feature type="domain" description="ER-bound oxygenase mpaB/mpaB'/Rubber oxygenase catalytic" evidence="1">
    <location>
        <begin position="11"/>
        <end position="236"/>
    </location>
</feature>
<dbReference type="Proteomes" id="UP001500967">
    <property type="component" value="Unassembled WGS sequence"/>
</dbReference>
<organism evidence="2 3">
    <name type="scientific">Cryptosporangium japonicum</name>
    <dbReference type="NCBI Taxonomy" id="80872"/>
    <lineage>
        <taxon>Bacteria</taxon>
        <taxon>Bacillati</taxon>
        <taxon>Actinomycetota</taxon>
        <taxon>Actinomycetes</taxon>
        <taxon>Cryptosporangiales</taxon>
        <taxon>Cryptosporangiaceae</taxon>
        <taxon>Cryptosporangium</taxon>
    </lineage>
</organism>
<dbReference type="PANTHER" id="PTHR36151">
    <property type="entry name" value="BLR2777 PROTEIN"/>
    <property type="match status" value="1"/>
</dbReference>
<gene>
    <name evidence="2" type="ORF">GCM10009539_30420</name>
</gene>
<sequence length="269" mass="30789">MTTTDLRRVVHGAGLLAAAANVIMQLARPAVGYGVHESRVESGRLADHPVKRTRTTLSYLAVAMLGTDAEKDAFRAAVAVAHRQVYSTPESPVRYSGMDPRLQLWVAACLYRGLEDTYAALGHTLTPAEAEDIYRRSHVLGTTLEVRADMWPPDREAFQRYWDAELTAVHIDDTIREHLLGVLRPDRLPRPLRAPVARLNTFVTTGFLPPEFRDQMHLDWDARRQRRFALMMRTIGRLSRWQPAAVREFPFNYLLWDVKRRIRRGEPLI</sequence>
<keyword evidence="3" id="KW-1185">Reference proteome</keyword>
<evidence type="ECO:0000313" key="3">
    <source>
        <dbReference type="Proteomes" id="UP001500967"/>
    </source>
</evidence>
<name>A0ABN0U996_9ACTN</name>
<comment type="caution">
    <text evidence="2">The sequence shown here is derived from an EMBL/GenBank/DDBJ whole genome shotgun (WGS) entry which is preliminary data.</text>
</comment>
<protein>
    <submittedName>
        <fullName evidence="2">Oxygenase MpaB family protein</fullName>
    </submittedName>
</protein>
<dbReference type="Pfam" id="PF09995">
    <property type="entry name" value="MPAB_Lcp_cat"/>
    <property type="match status" value="1"/>
</dbReference>
<evidence type="ECO:0000313" key="2">
    <source>
        <dbReference type="EMBL" id="GAA0242917.1"/>
    </source>
</evidence>
<dbReference type="InterPro" id="IPR018713">
    <property type="entry name" value="MPAB/Lcp_cat_dom"/>
</dbReference>
<evidence type="ECO:0000259" key="1">
    <source>
        <dbReference type="Pfam" id="PF09995"/>
    </source>
</evidence>
<reference evidence="3" key="1">
    <citation type="journal article" date="2019" name="Int. J. Syst. Evol. Microbiol.">
        <title>The Global Catalogue of Microorganisms (GCM) 10K type strain sequencing project: providing services to taxonomists for standard genome sequencing and annotation.</title>
        <authorList>
            <consortium name="The Broad Institute Genomics Platform"/>
            <consortium name="The Broad Institute Genome Sequencing Center for Infectious Disease"/>
            <person name="Wu L."/>
            <person name="Ma J."/>
        </authorList>
    </citation>
    <scope>NUCLEOTIDE SEQUENCE [LARGE SCALE GENOMIC DNA]</scope>
    <source>
        <strain evidence="3">JCM 10425</strain>
    </source>
</reference>